<name>A0A284VR51_9EURY</name>
<reference evidence="2" key="1">
    <citation type="submission" date="2017-06" db="EMBL/GenBank/DDBJ databases">
        <authorList>
            <person name="Cremers G."/>
        </authorList>
    </citation>
    <scope>NUCLEOTIDE SEQUENCE [LARGE SCALE GENOMIC DNA]</scope>
</reference>
<dbReference type="RefSeq" id="WP_257000059.1">
    <property type="nucleotide sequence ID" value="NZ_FZMP01000196.1"/>
</dbReference>
<dbReference type="EMBL" id="FZMP01000196">
    <property type="protein sequence ID" value="SNQ61755.1"/>
    <property type="molecule type" value="Genomic_DNA"/>
</dbReference>
<keyword evidence="2" id="KW-1185">Reference proteome</keyword>
<accession>A0A284VR51</accession>
<gene>
    <name evidence="1" type="ORF">MNV_50014</name>
</gene>
<dbReference type="Proteomes" id="UP000218615">
    <property type="component" value="Unassembled WGS sequence"/>
</dbReference>
<organism evidence="1 2">
    <name type="scientific">Candidatus Methanoperedens nitratireducens</name>
    <dbReference type="NCBI Taxonomy" id="1392998"/>
    <lineage>
        <taxon>Archaea</taxon>
        <taxon>Methanobacteriati</taxon>
        <taxon>Methanobacteriota</taxon>
        <taxon>Stenosarchaea group</taxon>
        <taxon>Methanomicrobia</taxon>
        <taxon>Methanosarcinales</taxon>
        <taxon>ANME-2 cluster</taxon>
        <taxon>Candidatus Methanoperedentaceae</taxon>
        <taxon>Candidatus Methanoperedens</taxon>
    </lineage>
</organism>
<evidence type="ECO:0000313" key="1">
    <source>
        <dbReference type="EMBL" id="SNQ61755.1"/>
    </source>
</evidence>
<dbReference type="AlphaFoldDB" id="A0A284VR51"/>
<proteinExistence type="predicted"/>
<protein>
    <submittedName>
        <fullName evidence="1">Uncharacterized protein</fullName>
    </submittedName>
</protein>
<evidence type="ECO:0000313" key="2">
    <source>
        <dbReference type="Proteomes" id="UP000218615"/>
    </source>
</evidence>
<sequence>MKEPMDGHMVSKNEIYFQEGRDVILVEMGRDDVTISCTQGKITLWFGRQVSESIIRHVLFGISNIDSSISYELEIVCDFNTISKYESMGYTLISYAKSRGGYRAIFNLPFSKRIALAHFANSIFNRLKERDVRKILHWNGNFDMVILVHGELKKLDDWVIKRIEYKAVE</sequence>